<dbReference type="WBParaSite" id="L893_g8261.t1">
    <property type="protein sequence ID" value="L893_g8261.t1"/>
    <property type="gene ID" value="L893_g8261"/>
</dbReference>
<reference evidence="2" key="1">
    <citation type="submission" date="2016-11" db="UniProtKB">
        <authorList>
            <consortium name="WormBaseParasite"/>
        </authorList>
    </citation>
    <scope>IDENTIFICATION</scope>
</reference>
<name>A0A1I8AQS5_9BILA</name>
<dbReference type="AlphaFoldDB" id="A0A1I8AQS5"/>
<proteinExistence type="predicted"/>
<sequence>MNSVPVAFLDTLCATLQKTDLKELQKIDNRWSRTVETHCSRRRELIVYLYSNDDETEVWMRINEVPNYWNTHVPYSTLTKHDRIRRISMRWIRRELLPETIPMKRFRTKVLPVLSSMTDAFILEAYAESSKKLWESLFSVLHAPALKIKTNYLGGKCVEFIERQIALGRLEELDLCGQEWPKSMKASLLAFWKSPNFECLDISETNLTVDLEILIIMVERFLKGELCMETSLCGKPSDGKMKELREAVRSGGTLPLLEGIPQPSKSPSLWSSCDIKWTGPSERILRASFSTTNLYIRPTYPAYTSFASQ</sequence>
<evidence type="ECO:0000313" key="1">
    <source>
        <dbReference type="Proteomes" id="UP000095287"/>
    </source>
</evidence>
<protein>
    <submittedName>
        <fullName evidence="2">F-box domain-containing protein</fullName>
    </submittedName>
</protein>
<organism evidence="1 2">
    <name type="scientific">Steinernema glaseri</name>
    <dbReference type="NCBI Taxonomy" id="37863"/>
    <lineage>
        <taxon>Eukaryota</taxon>
        <taxon>Metazoa</taxon>
        <taxon>Ecdysozoa</taxon>
        <taxon>Nematoda</taxon>
        <taxon>Chromadorea</taxon>
        <taxon>Rhabditida</taxon>
        <taxon>Tylenchina</taxon>
        <taxon>Panagrolaimomorpha</taxon>
        <taxon>Strongyloidoidea</taxon>
        <taxon>Steinernematidae</taxon>
        <taxon>Steinernema</taxon>
    </lineage>
</organism>
<dbReference type="Proteomes" id="UP000095287">
    <property type="component" value="Unplaced"/>
</dbReference>
<accession>A0A1I8AQS5</accession>
<evidence type="ECO:0000313" key="2">
    <source>
        <dbReference type="WBParaSite" id="L893_g8261.t1"/>
    </source>
</evidence>
<keyword evidence="1" id="KW-1185">Reference proteome</keyword>